<protein>
    <submittedName>
        <fullName evidence="1">Uncharacterized protein</fullName>
    </submittedName>
</protein>
<evidence type="ECO:0000313" key="1">
    <source>
        <dbReference type="EMBL" id="KAF0971656.1"/>
    </source>
</evidence>
<dbReference type="VEuPathDB" id="AmoebaDB:FDP41_009879"/>
<accession>A0A6A5BA39</accession>
<dbReference type="VEuPathDB" id="AmoebaDB:NF0113590"/>
<dbReference type="GeneID" id="68117094"/>
<name>A0A6A5BA39_NAEFO</name>
<dbReference type="AlphaFoldDB" id="A0A6A5BA39"/>
<evidence type="ECO:0000313" key="2">
    <source>
        <dbReference type="Proteomes" id="UP000444721"/>
    </source>
</evidence>
<dbReference type="RefSeq" id="XP_044556372.1">
    <property type="nucleotide sequence ID" value="XM_044713884.1"/>
</dbReference>
<reference evidence="1 2" key="1">
    <citation type="journal article" date="2019" name="Sci. Rep.">
        <title>Nanopore sequencing improves the draft genome of the human pathogenic amoeba Naegleria fowleri.</title>
        <authorList>
            <person name="Liechti N."/>
            <person name="Schurch N."/>
            <person name="Bruggmann R."/>
            <person name="Wittwer M."/>
        </authorList>
    </citation>
    <scope>NUCLEOTIDE SEQUENCE [LARGE SCALE GENOMIC DNA]</scope>
    <source>
        <strain evidence="1 2">ATCC 30894</strain>
    </source>
</reference>
<gene>
    <name evidence="1" type="ORF">FDP41_009879</name>
</gene>
<dbReference type="OrthoDB" id="10507707at2759"/>
<dbReference type="EMBL" id="VFQX01000074">
    <property type="protein sequence ID" value="KAF0971656.1"/>
    <property type="molecule type" value="Genomic_DNA"/>
</dbReference>
<comment type="caution">
    <text evidence="1">The sequence shown here is derived from an EMBL/GenBank/DDBJ whole genome shotgun (WGS) entry which is preliminary data.</text>
</comment>
<keyword evidence="2" id="KW-1185">Reference proteome</keyword>
<dbReference type="VEuPathDB" id="AmoebaDB:NfTy_080840"/>
<proteinExistence type="predicted"/>
<dbReference type="Proteomes" id="UP000444721">
    <property type="component" value="Unassembled WGS sequence"/>
</dbReference>
<organism evidence="1 2">
    <name type="scientific">Naegleria fowleri</name>
    <name type="common">Brain eating amoeba</name>
    <dbReference type="NCBI Taxonomy" id="5763"/>
    <lineage>
        <taxon>Eukaryota</taxon>
        <taxon>Discoba</taxon>
        <taxon>Heterolobosea</taxon>
        <taxon>Tetramitia</taxon>
        <taxon>Eutetramitia</taxon>
        <taxon>Vahlkampfiidae</taxon>
        <taxon>Naegleria</taxon>
    </lineage>
</organism>
<sequence>MWSSSSSLFLIKNSPLPQVSNVFLMNGVVFDYGQLLLDQYKRILDKWILIKGVCEKEDPSSPLIINANQAIPIANQTLLVLQDFFPKFKAGEYSLRWIGSILLEEPSLEQLLNMKSEKSDADDHQMPFVCSLNSPTDLNIQPNEYAALLDVMAQREPSKTMFQVFENLTHFDTPSDLSSNEITQKTMAFIA</sequence>